<dbReference type="PANTHER" id="PTHR46430:SF2">
    <property type="entry name" value="CHITIN SYNTHASE REGULATORY FACTOR 4"/>
    <property type="match status" value="1"/>
</dbReference>
<gene>
    <name evidence="4" type="ORF">MVLG_03115</name>
</gene>
<dbReference type="HOGENOM" id="CLU_009491_0_0_1"/>
<feature type="compositionally biased region" description="Pro residues" evidence="3">
    <location>
        <begin position="94"/>
        <end position="112"/>
    </location>
</feature>
<reference evidence="5" key="4">
    <citation type="submission" date="2015-06" db="UniProtKB">
        <authorList>
            <consortium name="EnsemblFungi"/>
        </authorList>
    </citation>
    <scope>IDENTIFICATION</scope>
</reference>
<feature type="compositionally biased region" description="Low complexity" evidence="3">
    <location>
        <begin position="13"/>
        <end position="30"/>
    </location>
</feature>
<keyword evidence="1" id="KW-0677">Repeat</keyword>
<dbReference type="InterPro" id="IPR051726">
    <property type="entry name" value="Chitin_Synth_Reg"/>
</dbReference>
<dbReference type="PROSITE" id="PS50005">
    <property type="entry name" value="TPR"/>
    <property type="match status" value="1"/>
</dbReference>
<reference evidence="4 6" key="3">
    <citation type="journal article" date="2015" name="BMC Genomics">
        <title>Sex and parasites: genomic and transcriptomic analysis of Microbotryum lychnidis-dioicae, the biotrophic and plant-castrating anther smut fungus.</title>
        <authorList>
            <person name="Perlin M.H."/>
            <person name="Amselem J."/>
            <person name="Fontanillas E."/>
            <person name="Toh S.S."/>
            <person name="Chen Z."/>
            <person name="Goldberg J."/>
            <person name="Duplessis S."/>
            <person name="Henrissat B."/>
            <person name="Young S."/>
            <person name="Zeng Q."/>
            <person name="Aguileta G."/>
            <person name="Petit E."/>
            <person name="Badouin H."/>
            <person name="Andrews J."/>
            <person name="Razeeq D."/>
            <person name="Gabaldon T."/>
            <person name="Quesneville H."/>
            <person name="Giraud T."/>
            <person name="Hood M.E."/>
            <person name="Schultz D.J."/>
            <person name="Cuomo C.A."/>
        </authorList>
    </citation>
    <scope>NUCLEOTIDE SEQUENCE [LARGE SCALE GENOMIC DNA]</scope>
    <source>
        <strain evidence="6">p1A1 Lamole</strain>
        <strain evidence="4">P1A1 Lamole</strain>
    </source>
</reference>
<feature type="compositionally biased region" description="Low complexity" evidence="3">
    <location>
        <begin position="842"/>
        <end position="861"/>
    </location>
</feature>
<dbReference type="EMBL" id="GL541669">
    <property type="protein sequence ID" value="KDE06619.1"/>
    <property type="molecule type" value="Genomic_DNA"/>
</dbReference>
<dbReference type="InParanoid" id="U5H776"/>
<proteinExistence type="predicted"/>
<dbReference type="STRING" id="683840.U5H776"/>
<feature type="compositionally biased region" description="Polar residues" evidence="3">
    <location>
        <begin position="737"/>
        <end position="773"/>
    </location>
</feature>
<dbReference type="EnsemblFungi" id="MVLG_03115T0">
    <property type="protein sequence ID" value="MVLG_03115T0"/>
    <property type="gene ID" value="MVLG_03115"/>
</dbReference>
<feature type="compositionally biased region" description="Pro residues" evidence="3">
    <location>
        <begin position="156"/>
        <end position="169"/>
    </location>
</feature>
<evidence type="ECO:0000313" key="5">
    <source>
        <dbReference type="EnsemblFungi" id="MVLG_03115T0"/>
    </source>
</evidence>
<dbReference type="AlphaFoldDB" id="U5H776"/>
<evidence type="ECO:0000313" key="4">
    <source>
        <dbReference type="EMBL" id="KDE06619.1"/>
    </source>
</evidence>
<feature type="compositionally biased region" description="Basic and acidic residues" evidence="3">
    <location>
        <begin position="684"/>
        <end position="695"/>
    </location>
</feature>
<reference evidence="4" key="2">
    <citation type="submission" date="2010-11" db="EMBL/GenBank/DDBJ databases">
        <authorList>
            <consortium name="The Broad Institute Genome Sequencing Platform"/>
            <person name="Earl A."/>
            <person name="Ward D."/>
            <person name="Feldgarden M."/>
            <person name="Gevers D."/>
            <person name="Butler R."/>
            <person name="Young S.K."/>
            <person name="Zeng Q."/>
            <person name="Gargeya S."/>
            <person name="Fitzgerald M."/>
            <person name="Haas B."/>
            <person name="Abouelleil A."/>
            <person name="Alvarado L."/>
            <person name="Arachchi H.M."/>
            <person name="Berlin A."/>
            <person name="Brown A."/>
            <person name="Chapman S.B."/>
            <person name="Chen Z."/>
            <person name="Dunbar C."/>
            <person name="Freedman E."/>
            <person name="Gearin G."/>
            <person name="Gellesch M."/>
            <person name="Goldberg J."/>
            <person name="Griggs A."/>
            <person name="Gujja S."/>
            <person name="Heilman E."/>
            <person name="Heiman D."/>
            <person name="Howarth C."/>
            <person name="Larson L."/>
            <person name="Lui A."/>
            <person name="MacDonald P.J.P."/>
            <person name="Mehta T."/>
            <person name="Montmayeur A."/>
            <person name="Murphy C."/>
            <person name="Neiman D."/>
            <person name="Pearson M."/>
            <person name="Priest M."/>
            <person name="Roberts A."/>
            <person name="Saif S."/>
            <person name="Shea T."/>
            <person name="Shenoy N."/>
            <person name="Sisk P."/>
            <person name="Stolte C."/>
            <person name="Sykes S."/>
            <person name="White J."/>
            <person name="Yandava C."/>
            <person name="Wortman J."/>
            <person name="Nusbaum C."/>
            <person name="Birren B."/>
        </authorList>
    </citation>
    <scope>NUCLEOTIDE SEQUENCE</scope>
    <source>
        <strain evidence="4">P1A1 Lamole</strain>
    </source>
</reference>
<feature type="region of interest" description="Disordered" evidence="3">
    <location>
        <begin position="678"/>
        <end position="863"/>
    </location>
</feature>
<dbReference type="PANTHER" id="PTHR46430">
    <property type="entry name" value="PROTEIN SKT5-RELATED"/>
    <property type="match status" value="1"/>
</dbReference>
<organism evidence="4">
    <name type="scientific">Microbotryum lychnidis-dioicae (strain p1A1 Lamole / MvSl-1064)</name>
    <name type="common">Anther smut fungus</name>
    <dbReference type="NCBI Taxonomy" id="683840"/>
    <lineage>
        <taxon>Eukaryota</taxon>
        <taxon>Fungi</taxon>
        <taxon>Dikarya</taxon>
        <taxon>Basidiomycota</taxon>
        <taxon>Pucciniomycotina</taxon>
        <taxon>Microbotryomycetes</taxon>
        <taxon>Microbotryales</taxon>
        <taxon>Microbotryaceae</taxon>
        <taxon>Microbotryum</taxon>
    </lineage>
</organism>
<dbReference type="SMART" id="SM00671">
    <property type="entry name" value="SEL1"/>
    <property type="match status" value="5"/>
</dbReference>
<reference evidence="6" key="1">
    <citation type="submission" date="2010-11" db="EMBL/GenBank/DDBJ databases">
        <title>The genome sequence of Microbotryum violaceum strain p1A1 Lamole.</title>
        <authorList>
            <person name="Cuomo C."/>
            <person name="Perlin M."/>
            <person name="Young S.K."/>
            <person name="Zeng Q."/>
            <person name="Gargeya S."/>
            <person name="Alvarado L."/>
            <person name="Berlin A."/>
            <person name="Chapman S.B."/>
            <person name="Chen Z."/>
            <person name="Freedman E."/>
            <person name="Gellesch M."/>
            <person name="Goldberg J."/>
            <person name="Griggs A."/>
            <person name="Gujja S."/>
            <person name="Heilman E."/>
            <person name="Heiman D."/>
            <person name="Howarth C."/>
            <person name="Mehta T."/>
            <person name="Neiman D."/>
            <person name="Pearson M."/>
            <person name="Roberts A."/>
            <person name="Saif S."/>
            <person name="Shea T."/>
            <person name="Shenoy N."/>
            <person name="Sisk P."/>
            <person name="Stolte C."/>
            <person name="Sykes S."/>
            <person name="White J."/>
            <person name="Yandava C."/>
            <person name="Haas B."/>
            <person name="Nusbaum C."/>
            <person name="Birren B."/>
        </authorList>
    </citation>
    <scope>NUCLEOTIDE SEQUENCE [LARGE SCALE GENOMIC DNA]</scope>
    <source>
        <strain evidence="6">p1A1 Lamole</strain>
    </source>
</reference>
<dbReference type="SUPFAM" id="SSF81901">
    <property type="entry name" value="HCP-like"/>
    <property type="match status" value="1"/>
</dbReference>
<dbReference type="InterPro" id="IPR006597">
    <property type="entry name" value="Sel1-like"/>
</dbReference>
<feature type="compositionally biased region" description="Polar residues" evidence="3">
    <location>
        <begin position="805"/>
        <end position="819"/>
    </location>
</feature>
<dbReference type="OrthoDB" id="272077at2759"/>
<keyword evidence="6" id="KW-1185">Reference proteome</keyword>
<dbReference type="Pfam" id="PF08238">
    <property type="entry name" value="Sel1"/>
    <property type="match status" value="4"/>
</dbReference>
<evidence type="ECO:0000256" key="3">
    <source>
        <dbReference type="SAM" id="MobiDB-lite"/>
    </source>
</evidence>
<feature type="compositionally biased region" description="Pro residues" evidence="3">
    <location>
        <begin position="213"/>
        <end position="222"/>
    </location>
</feature>
<dbReference type="OMA" id="DSDCTIM"/>
<keyword evidence="2" id="KW-0802">TPR repeat</keyword>
<sequence>MAEGYAAARAITSPFLLPPSLAAPKAQSPPSTIPTDRLATQADHWADGRGVSPALPPPNGYSLQPKPASSSLTTLATQTLINQASHVAAQQQPQQPPPPPPPPPQQQMPPQHPASMHDYGPPPIHAQQGGGMPQQQARPYYYTPAPASGPYHAHQPPLPPMAIPPPPPFAQEVASTPYYALPKDVRMSQQYAPPASTGYEAQQPNLVPQHPLTAPPPPPPMPIQQSMQMPTYLQLNGTIPPPPPPSASAPAPSYSQNSGGGFVQRQVRTTSTVPPNSAIDQSLARIEQLGLSNSGPPPRAPSVRPDYYLSDQEGPPYKLSVTHPDQRALANLREAAFSGPNDMYKNIAWAKQVLKFVERQQAISRNSSRITDQTLVRWTDEALNLILSSAASSTPVPLALYLRGDLSSTGSFPSYRSKDSSAAFRDFEAASNGGLVKAWFRIGRAYEDFGDVRRAVNAYERGVEKGDCGSTYRLAMAYLLGQIGVMADAGKALALLRRAADVADVDTPQPPYILGLLLNGEFETAGAKLPQGMVPLNVEEAKWRIERAAYLAFGPAQYKMGYAYEYATLGCLFDPFLSVQYYALASQNGEVEADMALSKWYLCGFEGSFEKNEALAVTFAEKAAHRGLPSAEFALGYFSEVGISGPINLELAKRWYQRAAGRGNEDAQQRLEALQGSEKNVLSRVDHESQLDQKLVRKRTQAQARSDEQKSRLAQTYARASAGSVQGGSGYDGTASAPPSQQDAYQSPRMSQSNGMSNTSVSKSPQMPSSPGTGSIRGRTRSDTLKQVEAAAAQAAGWGPRPMPNRNNTEASSSLQTSPAMRRYLLSDGSTNPNAGSGGAAGPRRPSSTLPPSSSSTGAAPQRQEIATHMALNKPTTFAEMGIATTKAKKDECTIM</sequence>
<dbReference type="Proteomes" id="UP000017200">
    <property type="component" value="Unassembled WGS sequence"/>
</dbReference>
<feature type="repeat" description="TPR" evidence="2">
    <location>
        <begin position="436"/>
        <end position="469"/>
    </location>
</feature>
<evidence type="ECO:0000256" key="2">
    <source>
        <dbReference type="PROSITE-ProRule" id="PRU00339"/>
    </source>
</evidence>
<feature type="compositionally biased region" description="Low complexity" evidence="3">
    <location>
        <begin position="68"/>
        <end position="80"/>
    </location>
</feature>
<evidence type="ECO:0000313" key="6">
    <source>
        <dbReference type="Proteomes" id="UP000017200"/>
    </source>
</evidence>
<dbReference type="InterPro" id="IPR019734">
    <property type="entry name" value="TPR_rpt"/>
</dbReference>
<evidence type="ECO:0000256" key="1">
    <source>
        <dbReference type="ARBA" id="ARBA00022737"/>
    </source>
</evidence>
<dbReference type="EMBL" id="AEIJ01000285">
    <property type="status" value="NOT_ANNOTATED_CDS"/>
    <property type="molecule type" value="Genomic_DNA"/>
</dbReference>
<protein>
    <submittedName>
        <fullName evidence="4 5">Uncharacterized protein</fullName>
    </submittedName>
</protein>
<accession>U5H776</accession>
<name>U5H776_USTV1</name>
<feature type="region of interest" description="Disordered" evidence="3">
    <location>
        <begin position="12"/>
        <end position="175"/>
    </location>
</feature>
<dbReference type="InterPro" id="IPR011990">
    <property type="entry name" value="TPR-like_helical_dom_sf"/>
</dbReference>
<feature type="region of interest" description="Disordered" evidence="3">
    <location>
        <begin position="189"/>
        <end position="261"/>
    </location>
</feature>
<dbReference type="Gene3D" id="1.25.40.10">
    <property type="entry name" value="Tetratricopeptide repeat domain"/>
    <property type="match status" value="1"/>
</dbReference>